<dbReference type="InterPro" id="IPR008274">
    <property type="entry name" value="AldOxase/xan_DH_MoCoBD1"/>
</dbReference>
<keyword evidence="1" id="KW-0500">Molybdenum</keyword>
<dbReference type="InterPro" id="IPR000674">
    <property type="entry name" value="Ald_Oxase/Xan_DH_a/b"/>
</dbReference>
<dbReference type="EMBL" id="JBHLYQ010000007">
    <property type="protein sequence ID" value="MFC0080859.1"/>
    <property type="molecule type" value="Genomic_DNA"/>
</dbReference>
<protein>
    <submittedName>
        <fullName evidence="4">Xanthine dehydrogenase family protein molybdopterin-binding subunit</fullName>
    </submittedName>
</protein>
<dbReference type="Pfam" id="PF20256">
    <property type="entry name" value="MoCoBD_2"/>
    <property type="match status" value="1"/>
</dbReference>
<dbReference type="InterPro" id="IPR036856">
    <property type="entry name" value="Ald_Oxase/Xan_DH_a/b_sf"/>
</dbReference>
<comment type="caution">
    <text evidence="4">The sequence shown here is derived from an EMBL/GenBank/DDBJ whole genome shotgun (WGS) entry which is preliminary data.</text>
</comment>
<dbReference type="PANTHER" id="PTHR11908">
    <property type="entry name" value="XANTHINE DEHYDROGENASE"/>
    <property type="match status" value="1"/>
</dbReference>
<evidence type="ECO:0000313" key="5">
    <source>
        <dbReference type="Proteomes" id="UP001589788"/>
    </source>
</evidence>
<evidence type="ECO:0000256" key="1">
    <source>
        <dbReference type="ARBA" id="ARBA00022505"/>
    </source>
</evidence>
<reference evidence="4 5" key="1">
    <citation type="submission" date="2024-09" db="EMBL/GenBank/DDBJ databases">
        <authorList>
            <person name="Sun Q."/>
            <person name="Mori K."/>
        </authorList>
    </citation>
    <scope>NUCLEOTIDE SEQUENCE [LARGE SCALE GENOMIC DNA]</scope>
    <source>
        <strain evidence="4 5">JCM 15389</strain>
    </source>
</reference>
<dbReference type="Proteomes" id="UP001589788">
    <property type="component" value="Unassembled WGS sequence"/>
</dbReference>
<dbReference type="Pfam" id="PF01315">
    <property type="entry name" value="Ald_Xan_dh_C"/>
    <property type="match status" value="1"/>
</dbReference>
<dbReference type="InterPro" id="IPR046867">
    <property type="entry name" value="AldOxase/xan_DH_MoCoBD2"/>
</dbReference>
<name>A0ABV6BZK7_9ACTN</name>
<dbReference type="Gene3D" id="3.90.1170.50">
    <property type="entry name" value="Aldehyde oxidase/xanthine dehydrogenase, a/b hammerhead"/>
    <property type="match status" value="1"/>
</dbReference>
<feature type="domain" description="Aldehyde oxidase/xanthine dehydrogenase a/b hammerhead" evidence="3">
    <location>
        <begin position="18"/>
        <end position="126"/>
    </location>
</feature>
<evidence type="ECO:0000313" key="4">
    <source>
        <dbReference type="EMBL" id="MFC0080859.1"/>
    </source>
</evidence>
<evidence type="ECO:0000259" key="3">
    <source>
        <dbReference type="SMART" id="SM01008"/>
    </source>
</evidence>
<organism evidence="4 5">
    <name type="scientific">Aciditerrimonas ferrireducens</name>
    <dbReference type="NCBI Taxonomy" id="667306"/>
    <lineage>
        <taxon>Bacteria</taxon>
        <taxon>Bacillati</taxon>
        <taxon>Actinomycetota</taxon>
        <taxon>Acidimicrobiia</taxon>
        <taxon>Acidimicrobiales</taxon>
        <taxon>Acidimicrobiaceae</taxon>
        <taxon>Aciditerrimonas</taxon>
    </lineage>
</organism>
<sequence>MSILGNWVPRVEDPRLLTEGGRYVDDLRLEGAVHAHFVRAPLAHGEIRGIDVEEARRAPGVVAVLTAEDLGLGPLPVMGPPPMARPPLATGRVRFAGEPVAVVVAETRAQAVDAAELVGVDLEPLPALVDPERALAGEVLLFPEAGTNVCGEVAPGPDDEAELFAGCDVVVRQRMVNQRLAPCPLEVRGAAAAVDEDGRLTLWMTTQHPHGDRDAVAGALGLEPSALRVVAPDVGGGFGSKIATYPEQIVVAALARRLGRPVRWTETRSESMLNLGHGRAQIQQVAIGGTRDGRVLAFSLEVLQDAGAYPALGAFLPNLTRMMATGVYDIPKVRFRATSVVTTTTPVVAYRGAGRPEAAAAIERAMDLFATEIGMDPAEVRRRNFVAPDRFPYTTRVGTTYDSGDYPGALTRLLDALDYPALRAEQARRRAEGSTRQLGIGLSTYVEVTGAVPGAELGAVEVRSDGTAVVRAGTFSHGQGHATAFAMLVADRLGIPLERIEFRQGDTDEVPRGMGTYGSRSLQSGGVAVVQAAEAVLAEARRLAAERLEANPEDIVADQQGRGLHVAGAPARTVGWDEVVAAAGGRLVQEVDFAPPGPTFPFGAHAAVVEVDVETGAVRVVRMVAVDDAGTLLNPLLAAGQVHGGLAQGVAQALLEEFVYDDDGNPLTANLADYPMVSATELPSFERIVMETPTPLNELGAKGIGESGTIGSTPAVQNAVCDALAHLGVRHLDMPARPERVWRALQDARAGAGQAG</sequence>
<accession>A0ABV6BZK7</accession>
<dbReference type="SUPFAM" id="SSF56003">
    <property type="entry name" value="Molybdenum cofactor-binding domain"/>
    <property type="match status" value="1"/>
</dbReference>
<proteinExistence type="predicted"/>
<keyword evidence="5" id="KW-1185">Reference proteome</keyword>
<dbReference type="SMART" id="SM01008">
    <property type="entry name" value="Ald_Xan_dh_C"/>
    <property type="match status" value="1"/>
</dbReference>
<dbReference type="SUPFAM" id="SSF54665">
    <property type="entry name" value="CO dehydrogenase molybdoprotein N-domain-like"/>
    <property type="match status" value="1"/>
</dbReference>
<keyword evidence="2" id="KW-0560">Oxidoreductase</keyword>
<dbReference type="InterPro" id="IPR016208">
    <property type="entry name" value="Ald_Oxase/xanthine_DH-like"/>
</dbReference>
<dbReference type="RefSeq" id="WP_377787504.1">
    <property type="nucleotide sequence ID" value="NZ_JBHLYQ010000007.1"/>
</dbReference>
<evidence type="ECO:0000256" key="2">
    <source>
        <dbReference type="ARBA" id="ARBA00023002"/>
    </source>
</evidence>
<dbReference type="Gene3D" id="3.30.365.10">
    <property type="entry name" value="Aldehyde oxidase/xanthine dehydrogenase, molybdopterin binding domain"/>
    <property type="match status" value="4"/>
</dbReference>
<dbReference type="PANTHER" id="PTHR11908:SF132">
    <property type="entry name" value="ALDEHYDE OXIDASE 1-RELATED"/>
    <property type="match status" value="1"/>
</dbReference>
<dbReference type="InterPro" id="IPR037165">
    <property type="entry name" value="AldOxase/xan_DH_Mopterin-bd_sf"/>
</dbReference>
<dbReference type="Pfam" id="PF02738">
    <property type="entry name" value="MoCoBD_1"/>
    <property type="match status" value="1"/>
</dbReference>
<gene>
    <name evidence="4" type="ORF">ACFFRE_01640</name>
</gene>